<comment type="caution">
    <text evidence="6">The sequence shown here is derived from an EMBL/GenBank/DDBJ whole genome shotgun (WGS) entry which is preliminary data.</text>
</comment>
<name>A0A0G9MM07_9SPHN</name>
<dbReference type="SMART" id="SM00563">
    <property type="entry name" value="PlsC"/>
    <property type="match status" value="1"/>
</dbReference>
<protein>
    <recommendedName>
        <fullName evidence="5">Phospholipid/glycerol acyltransferase domain-containing protein</fullName>
    </recommendedName>
</protein>
<keyword evidence="2" id="KW-0808">Transferase</keyword>
<dbReference type="CDD" id="cd07989">
    <property type="entry name" value="LPLAT_AGPAT-like"/>
    <property type="match status" value="1"/>
</dbReference>
<keyword evidence="7" id="KW-1185">Reference proteome</keyword>
<dbReference type="OrthoDB" id="5290997at2"/>
<evidence type="ECO:0000256" key="1">
    <source>
        <dbReference type="ARBA" id="ARBA00005189"/>
    </source>
</evidence>
<accession>A0A0G9MM07</accession>
<feature type="domain" description="Phospholipid/glycerol acyltransferase" evidence="5">
    <location>
        <begin position="76"/>
        <end position="190"/>
    </location>
</feature>
<evidence type="ECO:0000256" key="4">
    <source>
        <dbReference type="SAM" id="Phobius"/>
    </source>
</evidence>
<dbReference type="STRING" id="502682.BMF35_a0942"/>
<keyword evidence="4" id="KW-0812">Transmembrane</keyword>
<evidence type="ECO:0000256" key="2">
    <source>
        <dbReference type="ARBA" id="ARBA00022679"/>
    </source>
</evidence>
<organism evidence="6 7">
    <name type="scientific">Aurantiacibacter gangjinensis</name>
    <dbReference type="NCBI Taxonomy" id="502682"/>
    <lineage>
        <taxon>Bacteria</taxon>
        <taxon>Pseudomonadati</taxon>
        <taxon>Pseudomonadota</taxon>
        <taxon>Alphaproteobacteria</taxon>
        <taxon>Sphingomonadales</taxon>
        <taxon>Erythrobacteraceae</taxon>
        <taxon>Aurantiacibacter</taxon>
    </lineage>
</organism>
<feature type="transmembrane region" description="Helical" evidence="4">
    <location>
        <begin position="15"/>
        <end position="38"/>
    </location>
</feature>
<dbReference type="PANTHER" id="PTHR10434">
    <property type="entry name" value="1-ACYL-SN-GLYCEROL-3-PHOSPHATE ACYLTRANSFERASE"/>
    <property type="match status" value="1"/>
</dbReference>
<evidence type="ECO:0000313" key="7">
    <source>
        <dbReference type="Proteomes" id="UP000053070"/>
    </source>
</evidence>
<dbReference type="Proteomes" id="UP000053070">
    <property type="component" value="Unassembled WGS sequence"/>
</dbReference>
<keyword evidence="4" id="KW-0472">Membrane</keyword>
<dbReference type="PANTHER" id="PTHR10434:SF11">
    <property type="entry name" value="1-ACYL-SN-GLYCEROL-3-PHOSPHATE ACYLTRANSFERASE"/>
    <property type="match status" value="1"/>
</dbReference>
<sequence length="246" mass="27189">MGASGAGMIYLRNTAFYFCFFWGSCAYVIAAVAAIFVARERLRGICDAWSGFHQMLCEKLLRIEVIETGTRPEGRAFYAIKHESMFEAINLPYRFDHPALFAKQELFAIPGWGRVARIYGLIPVARNQGAKALRSMIREVQPLVEDDRPIIIFPEGTRVPHGSCPPLQSGFAALYKLLRLPVVPVAVTSGPSYHRVWKRPGTITLHFGEPIEAGLQRDEIEARVHAGINALNGDAAARGTHAAQLA</sequence>
<dbReference type="Pfam" id="PF01553">
    <property type="entry name" value="Acyltransferase"/>
    <property type="match status" value="1"/>
</dbReference>
<proteinExistence type="predicted"/>
<dbReference type="EMBL" id="LBHC01000002">
    <property type="protein sequence ID" value="KLE31766.1"/>
    <property type="molecule type" value="Genomic_DNA"/>
</dbReference>
<keyword evidence="3" id="KW-0012">Acyltransferase</keyword>
<comment type="pathway">
    <text evidence="1">Lipid metabolism.</text>
</comment>
<dbReference type="GO" id="GO:0003841">
    <property type="term" value="F:1-acylglycerol-3-phosphate O-acyltransferase activity"/>
    <property type="evidence" value="ECO:0007669"/>
    <property type="project" value="TreeGrafter"/>
</dbReference>
<evidence type="ECO:0000259" key="5">
    <source>
        <dbReference type="SMART" id="SM00563"/>
    </source>
</evidence>
<dbReference type="SUPFAM" id="SSF69593">
    <property type="entry name" value="Glycerol-3-phosphate (1)-acyltransferase"/>
    <property type="match status" value="1"/>
</dbReference>
<gene>
    <name evidence="6" type="ORF">AAW01_09685</name>
</gene>
<keyword evidence="4" id="KW-1133">Transmembrane helix</keyword>
<evidence type="ECO:0000256" key="3">
    <source>
        <dbReference type="ARBA" id="ARBA00023315"/>
    </source>
</evidence>
<evidence type="ECO:0000313" key="6">
    <source>
        <dbReference type="EMBL" id="KLE31766.1"/>
    </source>
</evidence>
<dbReference type="InterPro" id="IPR002123">
    <property type="entry name" value="Plipid/glycerol_acylTrfase"/>
</dbReference>
<dbReference type="AlphaFoldDB" id="A0A0G9MM07"/>
<dbReference type="PATRIC" id="fig|502682.8.peg.1979"/>
<dbReference type="GO" id="GO:0006654">
    <property type="term" value="P:phosphatidic acid biosynthetic process"/>
    <property type="evidence" value="ECO:0007669"/>
    <property type="project" value="TreeGrafter"/>
</dbReference>
<reference evidence="6 7" key="1">
    <citation type="submission" date="2015-04" db="EMBL/GenBank/DDBJ databases">
        <title>The draft genome sequence of Erythrobacr gangjinensis K7-2.</title>
        <authorList>
            <person name="Zhuang L."/>
            <person name="Liu Y."/>
            <person name="Shao Z."/>
        </authorList>
    </citation>
    <scope>NUCLEOTIDE SEQUENCE [LARGE SCALE GENOMIC DNA]</scope>
    <source>
        <strain evidence="6 7">K7-2</strain>
    </source>
</reference>